<dbReference type="InterPro" id="IPR012823">
    <property type="entry name" value="Flagell_FliJ"/>
</dbReference>
<evidence type="ECO:0000256" key="2">
    <source>
        <dbReference type="ARBA" id="ARBA00010004"/>
    </source>
</evidence>
<evidence type="ECO:0000256" key="8">
    <source>
        <dbReference type="ARBA" id="ARBA00022927"/>
    </source>
</evidence>
<dbReference type="GO" id="GO:0003774">
    <property type="term" value="F:cytoskeletal motor activity"/>
    <property type="evidence" value="ECO:0007669"/>
    <property type="project" value="InterPro"/>
</dbReference>
<keyword evidence="4" id="KW-0813">Transport</keyword>
<dbReference type="GO" id="GO:0015031">
    <property type="term" value="P:protein transport"/>
    <property type="evidence" value="ECO:0007669"/>
    <property type="project" value="UniProtKB-KW"/>
</dbReference>
<evidence type="ECO:0000256" key="1">
    <source>
        <dbReference type="ARBA" id="ARBA00004413"/>
    </source>
</evidence>
<gene>
    <name evidence="11" type="ORF">SAMN02745752_00870</name>
</gene>
<keyword evidence="6" id="KW-0145">Chemotaxis</keyword>
<evidence type="ECO:0000256" key="10">
    <source>
        <dbReference type="ARBA" id="ARBA00023225"/>
    </source>
</evidence>
<evidence type="ECO:0000256" key="4">
    <source>
        <dbReference type="ARBA" id="ARBA00022448"/>
    </source>
</evidence>
<comment type="similarity">
    <text evidence="2">Belongs to the FliJ family.</text>
</comment>
<proteinExistence type="inferred from homology"/>
<keyword evidence="12" id="KW-1185">Reference proteome</keyword>
<dbReference type="OrthoDB" id="6118332at2"/>
<reference evidence="11 12" key="1">
    <citation type="submission" date="2016-11" db="EMBL/GenBank/DDBJ databases">
        <authorList>
            <person name="Jaros S."/>
            <person name="Januszkiewicz K."/>
            <person name="Wedrychowicz H."/>
        </authorList>
    </citation>
    <scope>NUCLEOTIDE SEQUENCE [LARGE SCALE GENOMIC DNA]</scope>
    <source>
        <strain evidence="11 12">DSM 21637</strain>
    </source>
</reference>
<dbReference type="PRINTS" id="PR01004">
    <property type="entry name" value="FLGFLIJ"/>
</dbReference>
<evidence type="ECO:0000256" key="7">
    <source>
        <dbReference type="ARBA" id="ARBA00022795"/>
    </source>
</evidence>
<dbReference type="STRING" id="1122209.SAMN02745752_00870"/>
<keyword evidence="8" id="KW-0653">Protein transport</keyword>
<keyword evidence="7" id="KW-1005">Bacterial flagellum biogenesis</keyword>
<keyword evidence="5" id="KW-1003">Cell membrane</keyword>
<dbReference type="Gene3D" id="1.10.287.1700">
    <property type="match status" value="1"/>
</dbReference>
<dbReference type="GO" id="GO:0071973">
    <property type="term" value="P:bacterial-type flagellum-dependent cell motility"/>
    <property type="evidence" value="ECO:0007669"/>
    <property type="project" value="InterPro"/>
</dbReference>
<dbReference type="GO" id="GO:0005886">
    <property type="term" value="C:plasma membrane"/>
    <property type="evidence" value="ECO:0007669"/>
    <property type="project" value="UniProtKB-SubCell"/>
</dbReference>
<evidence type="ECO:0000313" key="11">
    <source>
        <dbReference type="EMBL" id="SFX22227.1"/>
    </source>
</evidence>
<keyword evidence="9" id="KW-0472">Membrane</keyword>
<evidence type="ECO:0000313" key="12">
    <source>
        <dbReference type="Proteomes" id="UP000182350"/>
    </source>
</evidence>
<sequence>MGREKRLEPVLKMAEAKVDEAARALGYLNQKIAQEEATRALLKNYEGEYLQLMRGGDQAGRRMDVQAVMRYQLFIQRLEAAQIQQNEQLHLLQQQKAQVTEHWIKTRARAQAVSSAMDSIRREEAVQSNRQEQKLFDELNTMRIARMR</sequence>
<dbReference type="GO" id="GO:0009288">
    <property type="term" value="C:bacterial-type flagellum"/>
    <property type="evidence" value="ECO:0007669"/>
    <property type="project" value="InterPro"/>
</dbReference>
<dbReference type="InterPro" id="IPR052570">
    <property type="entry name" value="FliJ"/>
</dbReference>
<evidence type="ECO:0000256" key="5">
    <source>
        <dbReference type="ARBA" id="ARBA00022475"/>
    </source>
</evidence>
<comment type="subcellular location">
    <subcellularLocation>
        <location evidence="1">Cell membrane</location>
        <topology evidence="1">Peripheral membrane protein</topology>
        <orientation evidence="1">Cytoplasmic side</orientation>
    </subcellularLocation>
</comment>
<dbReference type="GO" id="GO:0006935">
    <property type="term" value="P:chemotaxis"/>
    <property type="evidence" value="ECO:0007669"/>
    <property type="project" value="UniProtKB-KW"/>
</dbReference>
<name>A0A1K1VBX4_9GAMM</name>
<protein>
    <recommendedName>
        <fullName evidence="3">Flagellar FliJ protein</fullName>
    </recommendedName>
</protein>
<dbReference type="AlphaFoldDB" id="A0A1K1VBX4"/>
<dbReference type="EMBL" id="FPJW01000002">
    <property type="protein sequence ID" value="SFX22227.1"/>
    <property type="molecule type" value="Genomic_DNA"/>
</dbReference>
<dbReference type="RefSeq" id="WP_072325112.1">
    <property type="nucleotide sequence ID" value="NZ_FPJW01000002.1"/>
</dbReference>
<keyword evidence="10" id="KW-1006">Bacterial flagellum protein export</keyword>
<dbReference type="InterPro" id="IPR018006">
    <property type="entry name" value="Flag_FliJ_proteobac"/>
</dbReference>
<dbReference type="InterPro" id="IPR053716">
    <property type="entry name" value="Flag_assembly_chemotaxis_eff"/>
</dbReference>
<dbReference type="PANTHER" id="PTHR38786">
    <property type="entry name" value="FLAGELLAR FLIJ PROTEIN"/>
    <property type="match status" value="1"/>
</dbReference>
<evidence type="ECO:0000256" key="9">
    <source>
        <dbReference type="ARBA" id="ARBA00023136"/>
    </source>
</evidence>
<dbReference type="GO" id="GO:0044781">
    <property type="term" value="P:bacterial-type flagellum organization"/>
    <property type="evidence" value="ECO:0007669"/>
    <property type="project" value="UniProtKB-KW"/>
</dbReference>
<dbReference type="Pfam" id="PF02050">
    <property type="entry name" value="FliJ"/>
    <property type="match status" value="1"/>
</dbReference>
<evidence type="ECO:0000256" key="3">
    <source>
        <dbReference type="ARBA" id="ARBA00020392"/>
    </source>
</evidence>
<dbReference type="Proteomes" id="UP000182350">
    <property type="component" value="Unassembled WGS sequence"/>
</dbReference>
<evidence type="ECO:0000256" key="6">
    <source>
        <dbReference type="ARBA" id="ARBA00022500"/>
    </source>
</evidence>
<dbReference type="PANTHER" id="PTHR38786:SF1">
    <property type="entry name" value="FLAGELLAR FLIJ PROTEIN"/>
    <property type="match status" value="1"/>
</dbReference>
<accession>A0A1K1VBX4</accession>
<organism evidence="11 12">
    <name type="scientific">Marinospirillum alkaliphilum DSM 21637</name>
    <dbReference type="NCBI Taxonomy" id="1122209"/>
    <lineage>
        <taxon>Bacteria</taxon>
        <taxon>Pseudomonadati</taxon>
        <taxon>Pseudomonadota</taxon>
        <taxon>Gammaproteobacteria</taxon>
        <taxon>Oceanospirillales</taxon>
        <taxon>Oceanospirillaceae</taxon>
        <taxon>Marinospirillum</taxon>
    </lineage>
</organism>